<comment type="caution">
    <text evidence="1">The sequence shown here is derived from an EMBL/GenBank/DDBJ whole genome shotgun (WGS) entry which is preliminary data.</text>
</comment>
<dbReference type="RefSeq" id="WP_380847021.1">
    <property type="nucleotide sequence ID" value="NZ_JBHSFP010000028.1"/>
</dbReference>
<dbReference type="PANTHER" id="PTHR34613">
    <property type="entry name" value="SLL0800 PROTEIN"/>
    <property type="match status" value="1"/>
</dbReference>
<proteinExistence type="predicted"/>
<dbReference type="EMBL" id="JBHSFP010000028">
    <property type="protein sequence ID" value="MFC4535094.1"/>
    <property type="molecule type" value="Genomic_DNA"/>
</dbReference>
<name>A0ABV9CPU7_9ACTN</name>
<reference evidence="2" key="1">
    <citation type="journal article" date="2019" name="Int. J. Syst. Evol. Microbiol.">
        <title>The Global Catalogue of Microorganisms (GCM) 10K type strain sequencing project: providing services to taxonomists for standard genome sequencing and annotation.</title>
        <authorList>
            <consortium name="The Broad Institute Genomics Platform"/>
            <consortium name="The Broad Institute Genome Sequencing Center for Infectious Disease"/>
            <person name="Wu L."/>
            <person name="Ma J."/>
        </authorList>
    </citation>
    <scope>NUCLEOTIDE SEQUENCE [LARGE SCALE GENOMIC DNA]</scope>
    <source>
        <strain evidence="2">CGMCC 4.7132</strain>
    </source>
</reference>
<dbReference type="PANTHER" id="PTHR34613:SF1">
    <property type="entry name" value="SLL6017 PROTEIN"/>
    <property type="match status" value="1"/>
</dbReference>
<dbReference type="Proteomes" id="UP001596004">
    <property type="component" value="Unassembled WGS sequence"/>
</dbReference>
<gene>
    <name evidence="1" type="ORF">ACFO60_30400</name>
</gene>
<accession>A0ABV9CPU7</accession>
<protein>
    <recommendedName>
        <fullName evidence="3">Transposase (putative) YhgA-like domain-containing protein</fullName>
    </recommendedName>
</protein>
<evidence type="ECO:0000313" key="1">
    <source>
        <dbReference type="EMBL" id="MFC4535094.1"/>
    </source>
</evidence>
<evidence type="ECO:0000313" key="2">
    <source>
        <dbReference type="Proteomes" id="UP001596004"/>
    </source>
</evidence>
<organism evidence="1 2">
    <name type="scientific">Sphaerisporangium dianthi</name>
    <dbReference type="NCBI Taxonomy" id="1436120"/>
    <lineage>
        <taxon>Bacteria</taxon>
        <taxon>Bacillati</taxon>
        <taxon>Actinomycetota</taxon>
        <taxon>Actinomycetes</taxon>
        <taxon>Streptosporangiales</taxon>
        <taxon>Streptosporangiaceae</taxon>
        <taxon>Sphaerisporangium</taxon>
    </lineage>
</organism>
<sequence length="314" mass="33915">MRNATGSEGFIADSGEVLFDLCHSCNVAAMPYLEHEALILLFKNRPALAAELLGEALAVALPQYSLAEIEPGDLTECSPAEYRADAVVVLSSGDKPVLAVVVEVQRGRDPHKRWSWPMYLASVRARKRCPAVLLVVCTDTGIARWCATPIDMGHPGWRLIPMVAGPKAVPVVTDRAAAVRAPELAVLSAVAHGGDLEVESVLAALIAALSVIDDEQARLYADFVLMMLPEAARKHMEVLMATGTYEYQSDFAQKYVAEGKAEGKAEAVLILLGARGVAVSEEVRQRILGCAEAARLDEWIQRAATARVVDDLFR</sequence>
<keyword evidence="2" id="KW-1185">Reference proteome</keyword>
<evidence type="ECO:0008006" key="3">
    <source>
        <dbReference type="Google" id="ProtNLM"/>
    </source>
</evidence>